<dbReference type="AlphaFoldDB" id="A0A8S3BY78"/>
<accession>A0A8S3BY78</accession>
<name>A0A8S3BY78_9BILA</name>
<proteinExistence type="predicted"/>
<reference evidence="1" key="1">
    <citation type="submission" date="2021-02" db="EMBL/GenBank/DDBJ databases">
        <authorList>
            <person name="Nowell W R."/>
        </authorList>
    </citation>
    <scope>NUCLEOTIDE SEQUENCE</scope>
</reference>
<organism evidence="1 2">
    <name type="scientific">Rotaria magnacalcarata</name>
    <dbReference type="NCBI Taxonomy" id="392030"/>
    <lineage>
        <taxon>Eukaryota</taxon>
        <taxon>Metazoa</taxon>
        <taxon>Spiralia</taxon>
        <taxon>Gnathifera</taxon>
        <taxon>Rotifera</taxon>
        <taxon>Eurotatoria</taxon>
        <taxon>Bdelloidea</taxon>
        <taxon>Philodinida</taxon>
        <taxon>Philodinidae</taxon>
        <taxon>Rotaria</taxon>
    </lineage>
</organism>
<evidence type="ECO:0000313" key="1">
    <source>
        <dbReference type="EMBL" id="CAF4872689.1"/>
    </source>
</evidence>
<protein>
    <submittedName>
        <fullName evidence="1">Uncharacterized protein</fullName>
    </submittedName>
</protein>
<comment type="caution">
    <text evidence="1">The sequence shown here is derived from an EMBL/GenBank/DDBJ whole genome shotgun (WGS) entry which is preliminary data.</text>
</comment>
<gene>
    <name evidence="1" type="ORF">SMN809_LOCUS50420</name>
</gene>
<sequence>MTIDETSGRKDQVLFNIQQIKPIQPTYIDDDEIPSSSEATYAVLNTVDLNASVFQTETNSNQQSMTTNLQRTS</sequence>
<dbReference type="EMBL" id="CAJOBI010166694">
    <property type="protein sequence ID" value="CAF4872689.1"/>
    <property type="molecule type" value="Genomic_DNA"/>
</dbReference>
<dbReference type="Proteomes" id="UP000676336">
    <property type="component" value="Unassembled WGS sequence"/>
</dbReference>
<feature type="non-terminal residue" evidence="1">
    <location>
        <position position="73"/>
    </location>
</feature>
<evidence type="ECO:0000313" key="2">
    <source>
        <dbReference type="Proteomes" id="UP000676336"/>
    </source>
</evidence>